<gene>
    <name evidence="12" type="primary">hlyB_1</name>
    <name evidence="12" type="ORF">BN59_01832</name>
</gene>
<dbReference type="PROSITE" id="PS50929">
    <property type="entry name" value="ABC_TM1F"/>
    <property type="match status" value="1"/>
</dbReference>
<dbReference type="AlphaFoldDB" id="A0A078L0H6"/>
<feature type="transmembrane region" description="Helical" evidence="9">
    <location>
        <begin position="394"/>
        <end position="413"/>
    </location>
</feature>
<dbReference type="PROSITE" id="PS50893">
    <property type="entry name" value="ABC_TRANSPORTER_2"/>
    <property type="match status" value="1"/>
</dbReference>
<protein>
    <submittedName>
        <fullName evidence="12">Alpha-hemolysin translocation ATP-binding protein HlyB</fullName>
    </submittedName>
</protein>
<dbReference type="GO" id="GO:0034040">
    <property type="term" value="F:ATPase-coupled lipid transmembrane transporter activity"/>
    <property type="evidence" value="ECO:0007669"/>
    <property type="project" value="TreeGrafter"/>
</dbReference>
<dbReference type="Proteomes" id="UP000044071">
    <property type="component" value="Unassembled WGS sequence"/>
</dbReference>
<dbReference type="PANTHER" id="PTHR24221">
    <property type="entry name" value="ATP-BINDING CASSETTE SUB-FAMILY B"/>
    <property type="match status" value="1"/>
</dbReference>
<sequence length="719" mass="80370">MSNSNDLPNSSLNLIDSIYKNKVDTTLKYQDQFEAYFAACQRVAEELNLHLSKPSIDLTRNPSAVDYLHLVAENNAIQLRKIHLKSNWWKADYGPLLVLYNQQLCALIPNNKMEYTLFNFKEGTQKKINKELGAEIALDAYLFYQTFPKKRLGLKEIVAFAISGVKSDLVKFIIYQLINSAILLVVPILTAVIFDEVIPNSNLSLLTEYSGILAVTVVTVVLVQLLQTMLLLRIKIKIQYKTQVGVWDRLINLPLSFFKPFSAGDLAYRLVIPQLIQERLSANAISAIVTGLASIAYLGLMTYIDFFLASVVLAMILVLFIFTVTMNWLILKQERTITKINSSLFGTLLNLVNSIMKIRVANKEKEAYELWQKEVSEKFIASNRVSNLQGGVEVFNIGFLGLSTLVLYSLVGWREDSISFSHFIIFNAAFVSYVSALTALTKALSESIDVLPLFKQAKPIFDSLPEDNSSKNRNISLDGVINLQNIVFRYPGSEKPVLTNFNLTIEPGSFTAIVGASGSGKSTILRLMLGLESAESGQILYNGINLMNLDSHWLRSQIGTVMQSSQPFPGSIFENIAGNNYDLTREEAWEIVEKVGLKATIKALPMGMDTLLSDGIQTFSGGELQRLNIARALSANPQIILFDEATSALDNKAQHLIQETLESLKVTRVIIAHRLSTIRSADIIHVIDSGQCIESGTYTELLAKQGYFYQFTKKKRLLY</sequence>
<keyword evidence="4 9" id="KW-0812">Transmembrane</keyword>
<keyword evidence="13" id="KW-1185">Reference proteome</keyword>
<organism evidence="12 13">
    <name type="scientific">Legionella massiliensis</name>
    <dbReference type="NCBI Taxonomy" id="1034943"/>
    <lineage>
        <taxon>Bacteria</taxon>
        <taxon>Pseudomonadati</taxon>
        <taxon>Pseudomonadota</taxon>
        <taxon>Gammaproteobacteria</taxon>
        <taxon>Legionellales</taxon>
        <taxon>Legionellaceae</taxon>
        <taxon>Legionella</taxon>
    </lineage>
</organism>
<evidence type="ECO:0000256" key="5">
    <source>
        <dbReference type="ARBA" id="ARBA00022741"/>
    </source>
</evidence>
<dbReference type="Pfam" id="PF00664">
    <property type="entry name" value="ABC_membrane"/>
    <property type="match status" value="1"/>
</dbReference>
<dbReference type="Pfam" id="PF00005">
    <property type="entry name" value="ABC_tran"/>
    <property type="match status" value="1"/>
</dbReference>
<dbReference type="InterPro" id="IPR036640">
    <property type="entry name" value="ABC1_TM_sf"/>
</dbReference>
<dbReference type="GO" id="GO:0016887">
    <property type="term" value="F:ATP hydrolysis activity"/>
    <property type="evidence" value="ECO:0007669"/>
    <property type="project" value="InterPro"/>
</dbReference>
<feature type="domain" description="ABC transmembrane type-1" evidence="11">
    <location>
        <begin position="173"/>
        <end position="449"/>
    </location>
</feature>
<evidence type="ECO:0000313" key="12">
    <source>
        <dbReference type="EMBL" id="CDZ77549.1"/>
    </source>
</evidence>
<dbReference type="eggNOG" id="COG2274">
    <property type="taxonomic scope" value="Bacteria"/>
</dbReference>
<dbReference type="Gene3D" id="3.40.50.300">
    <property type="entry name" value="P-loop containing nucleotide triphosphate hydrolases"/>
    <property type="match status" value="1"/>
</dbReference>
<evidence type="ECO:0000313" key="13">
    <source>
        <dbReference type="Proteomes" id="UP000044071"/>
    </source>
</evidence>
<dbReference type="GO" id="GO:0140359">
    <property type="term" value="F:ABC-type transporter activity"/>
    <property type="evidence" value="ECO:0007669"/>
    <property type="project" value="InterPro"/>
</dbReference>
<dbReference type="InterPro" id="IPR003439">
    <property type="entry name" value="ABC_transporter-like_ATP-bd"/>
</dbReference>
<dbReference type="SMART" id="SM00382">
    <property type="entry name" value="AAA"/>
    <property type="match status" value="1"/>
</dbReference>
<evidence type="ECO:0000259" key="11">
    <source>
        <dbReference type="PROSITE" id="PS50929"/>
    </source>
</evidence>
<dbReference type="InterPro" id="IPR011527">
    <property type="entry name" value="ABC1_TM_dom"/>
</dbReference>
<dbReference type="GO" id="GO:0005524">
    <property type="term" value="F:ATP binding"/>
    <property type="evidence" value="ECO:0007669"/>
    <property type="project" value="UniProtKB-KW"/>
</dbReference>
<name>A0A078L0H6_9GAMM</name>
<evidence type="ECO:0000256" key="8">
    <source>
        <dbReference type="ARBA" id="ARBA00023136"/>
    </source>
</evidence>
<dbReference type="InterPro" id="IPR039421">
    <property type="entry name" value="Type_1_exporter"/>
</dbReference>
<dbReference type="PROSITE" id="PS00211">
    <property type="entry name" value="ABC_TRANSPORTER_1"/>
    <property type="match status" value="1"/>
</dbReference>
<dbReference type="OrthoDB" id="9787557at2"/>
<dbReference type="PANTHER" id="PTHR24221:SF654">
    <property type="entry name" value="ATP-BINDING CASSETTE SUB-FAMILY B MEMBER 6"/>
    <property type="match status" value="1"/>
</dbReference>
<dbReference type="EMBL" id="CCSB01000002">
    <property type="protein sequence ID" value="CDZ77549.1"/>
    <property type="molecule type" value="Genomic_DNA"/>
</dbReference>
<dbReference type="Gene3D" id="1.20.1560.10">
    <property type="entry name" value="ABC transporter type 1, transmembrane domain"/>
    <property type="match status" value="1"/>
</dbReference>
<keyword evidence="3" id="KW-1003">Cell membrane</keyword>
<keyword evidence="7 9" id="KW-1133">Transmembrane helix</keyword>
<reference evidence="12 13" key="1">
    <citation type="submission" date="2014-06" db="EMBL/GenBank/DDBJ databases">
        <authorList>
            <person name="Urmite Genomes Urmite Genomes"/>
        </authorList>
    </citation>
    <scope>NUCLEOTIDE SEQUENCE [LARGE SCALE GENOMIC DNA]</scope>
</reference>
<dbReference type="CDD" id="cd07346">
    <property type="entry name" value="ABC_6TM_exporters"/>
    <property type="match status" value="1"/>
</dbReference>
<evidence type="ECO:0000256" key="9">
    <source>
        <dbReference type="SAM" id="Phobius"/>
    </source>
</evidence>
<dbReference type="InterPro" id="IPR027417">
    <property type="entry name" value="P-loop_NTPase"/>
</dbReference>
<evidence type="ECO:0000256" key="3">
    <source>
        <dbReference type="ARBA" id="ARBA00022475"/>
    </source>
</evidence>
<feature type="transmembrane region" description="Helical" evidence="9">
    <location>
        <begin position="419"/>
        <end position="440"/>
    </location>
</feature>
<dbReference type="SUPFAM" id="SSF52540">
    <property type="entry name" value="P-loop containing nucleoside triphosphate hydrolases"/>
    <property type="match status" value="1"/>
</dbReference>
<feature type="transmembrane region" description="Helical" evidence="9">
    <location>
        <begin position="209"/>
        <end position="232"/>
    </location>
</feature>
<dbReference type="InterPro" id="IPR003593">
    <property type="entry name" value="AAA+_ATPase"/>
</dbReference>
<dbReference type="FunFam" id="3.40.50.300:FF:000854">
    <property type="entry name" value="Multidrug ABC transporter ATP-binding protein"/>
    <property type="match status" value="1"/>
</dbReference>
<keyword evidence="5" id="KW-0547">Nucleotide-binding</keyword>
<evidence type="ECO:0000256" key="6">
    <source>
        <dbReference type="ARBA" id="ARBA00022840"/>
    </source>
</evidence>
<feature type="transmembrane region" description="Helical" evidence="9">
    <location>
        <begin position="172"/>
        <end position="194"/>
    </location>
</feature>
<dbReference type="STRING" id="1034943.BN59_01832"/>
<keyword evidence="8 9" id="KW-0472">Membrane</keyword>
<dbReference type="InterPro" id="IPR017871">
    <property type="entry name" value="ABC_transporter-like_CS"/>
</dbReference>
<evidence type="ECO:0000256" key="2">
    <source>
        <dbReference type="ARBA" id="ARBA00022448"/>
    </source>
</evidence>
<feature type="domain" description="ABC transporter" evidence="10">
    <location>
        <begin position="481"/>
        <end position="714"/>
    </location>
</feature>
<evidence type="ECO:0000256" key="1">
    <source>
        <dbReference type="ARBA" id="ARBA00004651"/>
    </source>
</evidence>
<dbReference type="SUPFAM" id="SSF90123">
    <property type="entry name" value="ABC transporter transmembrane region"/>
    <property type="match status" value="1"/>
</dbReference>
<dbReference type="GO" id="GO:0005886">
    <property type="term" value="C:plasma membrane"/>
    <property type="evidence" value="ECO:0007669"/>
    <property type="project" value="UniProtKB-SubCell"/>
</dbReference>
<feature type="transmembrane region" description="Helical" evidence="9">
    <location>
        <begin position="306"/>
        <end position="331"/>
    </location>
</feature>
<evidence type="ECO:0000259" key="10">
    <source>
        <dbReference type="PROSITE" id="PS50893"/>
    </source>
</evidence>
<proteinExistence type="predicted"/>
<keyword evidence="6 12" id="KW-0067">ATP-binding</keyword>
<evidence type="ECO:0000256" key="4">
    <source>
        <dbReference type="ARBA" id="ARBA00022692"/>
    </source>
</evidence>
<keyword evidence="2" id="KW-0813">Transport</keyword>
<feature type="transmembrane region" description="Helical" evidence="9">
    <location>
        <begin position="280"/>
        <end position="300"/>
    </location>
</feature>
<accession>A0A078L0H6</accession>
<dbReference type="RefSeq" id="WP_043874068.1">
    <property type="nucleotide sequence ID" value="NZ_CCVW01000002.1"/>
</dbReference>
<evidence type="ECO:0000256" key="7">
    <source>
        <dbReference type="ARBA" id="ARBA00022989"/>
    </source>
</evidence>
<comment type="subcellular location">
    <subcellularLocation>
        <location evidence="1">Cell membrane</location>
        <topology evidence="1">Multi-pass membrane protein</topology>
    </subcellularLocation>
</comment>